<evidence type="ECO:0000259" key="1">
    <source>
        <dbReference type="PROSITE" id="PS50943"/>
    </source>
</evidence>
<dbReference type="SUPFAM" id="SSF47413">
    <property type="entry name" value="lambda repressor-like DNA-binding domains"/>
    <property type="match status" value="1"/>
</dbReference>
<dbReference type="InterPro" id="IPR001387">
    <property type="entry name" value="Cro/C1-type_HTH"/>
</dbReference>
<dbReference type="STRING" id="1503961.SAMN05421736_111157"/>
<dbReference type="AlphaFoldDB" id="A0A1H3SRE1"/>
<organism evidence="2 3">
    <name type="scientific">Evansella caseinilytica</name>
    <dbReference type="NCBI Taxonomy" id="1503961"/>
    <lineage>
        <taxon>Bacteria</taxon>
        <taxon>Bacillati</taxon>
        <taxon>Bacillota</taxon>
        <taxon>Bacilli</taxon>
        <taxon>Bacillales</taxon>
        <taxon>Bacillaceae</taxon>
        <taxon>Evansella</taxon>
    </lineage>
</organism>
<feature type="domain" description="HTH cro/C1-type" evidence="1">
    <location>
        <begin position="7"/>
        <end position="67"/>
    </location>
</feature>
<accession>A0A1H3SRE1</accession>
<dbReference type="CDD" id="cd00093">
    <property type="entry name" value="HTH_XRE"/>
    <property type="match status" value="1"/>
</dbReference>
<evidence type="ECO:0000313" key="2">
    <source>
        <dbReference type="EMBL" id="SDZ39689.1"/>
    </source>
</evidence>
<evidence type="ECO:0000313" key="3">
    <source>
        <dbReference type="Proteomes" id="UP000198935"/>
    </source>
</evidence>
<dbReference type="Pfam" id="PF01381">
    <property type="entry name" value="HTH_3"/>
    <property type="match status" value="1"/>
</dbReference>
<keyword evidence="3" id="KW-1185">Reference proteome</keyword>
<name>A0A1H3SRE1_9BACI</name>
<gene>
    <name evidence="2" type="ORF">SAMN05421736_111157</name>
</gene>
<dbReference type="InterPro" id="IPR010982">
    <property type="entry name" value="Lambda_DNA-bd_dom_sf"/>
</dbReference>
<protein>
    <submittedName>
        <fullName evidence="2">DNA-binding transcriptional regulator, XRE-family HTH domain</fullName>
    </submittedName>
</protein>
<dbReference type="Gene3D" id="1.10.260.40">
    <property type="entry name" value="lambda repressor-like DNA-binding domains"/>
    <property type="match status" value="1"/>
</dbReference>
<dbReference type="EMBL" id="FNPI01000011">
    <property type="protein sequence ID" value="SDZ39689.1"/>
    <property type="molecule type" value="Genomic_DNA"/>
</dbReference>
<dbReference type="Proteomes" id="UP000198935">
    <property type="component" value="Unassembled WGS sequence"/>
</dbReference>
<reference evidence="3" key="1">
    <citation type="submission" date="2016-10" db="EMBL/GenBank/DDBJ databases">
        <authorList>
            <person name="Varghese N."/>
            <person name="Submissions S."/>
        </authorList>
    </citation>
    <scope>NUCLEOTIDE SEQUENCE [LARGE SCALE GENOMIC DNA]</scope>
    <source>
        <strain evidence="3">SP</strain>
    </source>
</reference>
<dbReference type="GO" id="GO:0003677">
    <property type="term" value="F:DNA binding"/>
    <property type="evidence" value="ECO:0007669"/>
    <property type="project" value="UniProtKB-KW"/>
</dbReference>
<dbReference type="SMART" id="SM00530">
    <property type="entry name" value="HTH_XRE"/>
    <property type="match status" value="1"/>
</dbReference>
<proteinExistence type="predicted"/>
<keyword evidence="2" id="KW-0238">DNA-binding</keyword>
<dbReference type="PROSITE" id="PS50943">
    <property type="entry name" value="HTH_CROC1"/>
    <property type="match status" value="1"/>
</dbReference>
<sequence length="82" mass="9409">MRKRDKLVSCRKEKHWSQQDVVDLLKIRYGVAITESYYGMIEQGVRMPSLPVAMAIANLFQTEPADLFTAPRGKQHDPGFSR</sequence>
<dbReference type="OrthoDB" id="1859224at2"/>